<dbReference type="PANTHER" id="PTHR44936:SF9">
    <property type="entry name" value="SENSOR PROTEIN CREC"/>
    <property type="match status" value="1"/>
</dbReference>
<keyword evidence="14" id="KW-0472">Membrane</keyword>
<dbReference type="Gene3D" id="6.10.340.10">
    <property type="match status" value="1"/>
</dbReference>
<feature type="domain" description="Histidine kinase" evidence="15">
    <location>
        <begin position="652"/>
        <end position="763"/>
    </location>
</feature>
<dbReference type="Pfam" id="PF02518">
    <property type="entry name" value="HATPase_c"/>
    <property type="match status" value="1"/>
</dbReference>
<protein>
    <recommendedName>
        <fullName evidence="3">histidine kinase</fullName>
        <ecNumber evidence="3">2.7.13.3</ecNumber>
    </recommendedName>
</protein>
<dbReference type="GO" id="GO:0004673">
    <property type="term" value="F:protein histidine kinase activity"/>
    <property type="evidence" value="ECO:0007669"/>
    <property type="project" value="UniProtKB-EC"/>
</dbReference>
<evidence type="ECO:0000256" key="12">
    <source>
        <dbReference type="SAM" id="Coils"/>
    </source>
</evidence>
<evidence type="ECO:0000256" key="5">
    <source>
        <dbReference type="ARBA" id="ARBA00022679"/>
    </source>
</evidence>
<organism evidence="17 18">
    <name type="scientific">Streptomyces candidus</name>
    <dbReference type="NCBI Taxonomy" id="67283"/>
    <lineage>
        <taxon>Bacteria</taxon>
        <taxon>Bacillati</taxon>
        <taxon>Actinomycetota</taxon>
        <taxon>Actinomycetes</taxon>
        <taxon>Kitasatosporales</taxon>
        <taxon>Streptomycetaceae</taxon>
        <taxon>Streptomyces</taxon>
    </lineage>
</organism>
<dbReference type="InterPro" id="IPR013587">
    <property type="entry name" value="Nitrate/nitrite_sensing"/>
</dbReference>
<keyword evidence="11" id="KW-0902">Two-component regulatory system</keyword>
<dbReference type="SUPFAM" id="SSF55874">
    <property type="entry name" value="ATPase domain of HSP90 chaperone/DNA topoisomerase II/histidine kinase"/>
    <property type="match status" value="1"/>
</dbReference>
<evidence type="ECO:0000259" key="15">
    <source>
        <dbReference type="PROSITE" id="PS50109"/>
    </source>
</evidence>
<dbReference type="PANTHER" id="PTHR44936">
    <property type="entry name" value="SENSOR PROTEIN CREC"/>
    <property type="match status" value="1"/>
</dbReference>
<evidence type="ECO:0000256" key="2">
    <source>
        <dbReference type="ARBA" id="ARBA00004370"/>
    </source>
</evidence>
<accession>A0A7X0LQY3</accession>
<comment type="catalytic activity">
    <reaction evidence="1">
        <text>ATP + protein L-histidine = ADP + protein N-phospho-L-histidine.</text>
        <dbReference type="EC" id="2.7.13.3"/>
    </reaction>
</comment>
<dbReference type="Gene3D" id="3.30.565.10">
    <property type="entry name" value="Histidine kinase-like ATPase, C-terminal domain"/>
    <property type="match status" value="1"/>
</dbReference>
<keyword evidence="8 17" id="KW-0418">Kinase</keyword>
<keyword evidence="4" id="KW-0597">Phosphoprotein</keyword>
<evidence type="ECO:0000256" key="1">
    <source>
        <dbReference type="ARBA" id="ARBA00000085"/>
    </source>
</evidence>
<dbReference type="SMART" id="SM00304">
    <property type="entry name" value="HAMP"/>
    <property type="match status" value="1"/>
</dbReference>
<evidence type="ECO:0000256" key="8">
    <source>
        <dbReference type="ARBA" id="ARBA00022777"/>
    </source>
</evidence>
<keyword evidence="9" id="KW-0067">ATP-binding</keyword>
<feature type="compositionally biased region" description="Low complexity" evidence="13">
    <location>
        <begin position="103"/>
        <end position="138"/>
    </location>
</feature>
<dbReference type="Proteomes" id="UP000540423">
    <property type="component" value="Unassembled WGS sequence"/>
</dbReference>
<feature type="transmembrane region" description="Helical" evidence="14">
    <location>
        <begin position="45"/>
        <end position="65"/>
    </location>
</feature>
<dbReference type="PROSITE" id="PS50885">
    <property type="entry name" value="HAMP"/>
    <property type="match status" value="1"/>
</dbReference>
<feature type="compositionally biased region" description="Basic and acidic residues" evidence="13">
    <location>
        <begin position="835"/>
        <end position="861"/>
    </location>
</feature>
<keyword evidence="10 14" id="KW-1133">Transmembrane helix</keyword>
<keyword evidence="7" id="KW-0547">Nucleotide-binding</keyword>
<evidence type="ECO:0000256" key="4">
    <source>
        <dbReference type="ARBA" id="ARBA00022553"/>
    </source>
</evidence>
<dbReference type="GO" id="GO:0005524">
    <property type="term" value="F:ATP binding"/>
    <property type="evidence" value="ECO:0007669"/>
    <property type="project" value="UniProtKB-KW"/>
</dbReference>
<dbReference type="InterPro" id="IPR036890">
    <property type="entry name" value="HATPase_C_sf"/>
</dbReference>
<feature type="compositionally biased region" description="Low complexity" evidence="13">
    <location>
        <begin position="898"/>
        <end position="911"/>
    </location>
</feature>
<evidence type="ECO:0000256" key="14">
    <source>
        <dbReference type="SAM" id="Phobius"/>
    </source>
</evidence>
<evidence type="ECO:0000313" key="18">
    <source>
        <dbReference type="Proteomes" id="UP000540423"/>
    </source>
</evidence>
<proteinExistence type="predicted"/>
<dbReference type="InterPro" id="IPR003660">
    <property type="entry name" value="HAMP_dom"/>
</dbReference>
<dbReference type="AlphaFoldDB" id="A0A7X0LQY3"/>
<dbReference type="GO" id="GO:0000160">
    <property type="term" value="P:phosphorelay signal transduction system"/>
    <property type="evidence" value="ECO:0007669"/>
    <property type="project" value="UniProtKB-KW"/>
</dbReference>
<feature type="compositionally biased region" description="Basic and acidic residues" evidence="13">
    <location>
        <begin position="1005"/>
        <end position="1019"/>
    </location>
</feature>
<feature type="compositionally biased region" description="Basic and acidic residues" evidence="13">
    <location>
        <begin position="139"/>
        <end position="157"/>
    </location>
</feature>
<evidence type="ECO:0000256" key="9">
    <source>
        <dbReference type="ARBA" id="ARBA00022840"/>
    </source>
</evidence>
<keyword evidence="6 14" id="KW-0812">Transmembrane</keyword>
<sequence>MQKKRPRGGSGNEGSTRGDAEQQMPTSQQEPPGGRTRPKRVRSRLVASVAAVGVVVLAAGAPSLVTASDELKRSQRLLDLAELNRQALTLAHSLADERDDTTARAAATSASGSTGDGTTNGTSDGTSGSDGTDDGNAAARDKGAARTDRTSRVDRQIAELTDPATRAAEVPAALRDALAQIPAIRRAAEGDARSGTGAGATTGTTADPTPLDTHKAYSQAIDQLRALARELARRTPPRAGGPGPAPATLGNAVDQATAARGLLLAALAVPGGKSTTTRVDPATGLLVRVEGEGSGNATRARNALSAAAQQARFREVAALADFDLAAPVKARDSFAATVSGPEVKTAERYLGVLTDQPTLSSDERRIDADRVGSALTARIDRMRGAEAALATAQIENLAALRDDDVSALELRIALLGACFLLAVGISTAVARTLTQPLAVLRLGAARIAADPQAEEPVRYTGRNDEFAQVVRSLNSLHAKLRDLGARTEQLAGDRTHLVGQRETLDAQRRALTAERDRLSSERAELLARAQDTTVRLEELRTTVHSSFVKLSLRTLGIVERQLAVIESLEEREQDPDRLATLFKLDHMATVMRRHGENLLVLAGTDHGVAHSGPVPLVDVTRAAISEIERYERVTLQTLPPHVQVAGYAADDLSHLLAEILENATSFSPPDAHVQFSGWLLESGEVMLSVQDSGIGMAPDRLADLNARLADPATYTPGGQGDDGTQGLGLQVAALLAARHGVRIELREQKQGGITAVVVLPKALLPDELPVTAAASGTPHQLPGSVAEANSNTLPGRRSAADTAPEADPVPEADPLIALAEKAVEAAELTETAADAGEHVRAPDETPARDTGEPSVRADEQPSVRAELPPVDEPTRAIRFPQPTASAPETGAAPEPARGPESGTEPEPTTPTVTAKGLPKRTPNIVKPASDAMPQRSGAVDADALRRRLGGFHQGAKDGRRDVEAEITSSGNNGLHGVSAESGDPATAGGSTTHTTTKTTTQSTTDRTDNKGDTVEEARS</sequence>
<feature type="compositionally biased region" description="Basic and acidic residues" evidence="13">
    <location>
        <begin position="954"/>
        <end position="963"/>
    </location>
</feature>
<feature type="region of interest" description="Disordered" evidence="13">
    <location>
        <begin position="1"/>
        <end position="42"/>
    </location>
</feature>
<keyword evidence="12" id="KW-0175">Coiled coil</keyword>
<feature type="coiled-coil region" evidence="12">
    <location>
        <begin position="501"/>
        <end position="542"/>
    </location>
</feature>
<evidence type="ECO:0000256" key="7">
    <source>
        <dbReference type="ARBA" id="ARBA00022741"/>
    </source>
</evidence>
<dbReference type="InterPro" id="IPR005467">
    <property type="entry name" value="His_kinase_dom"/>
</dbReference>
<dbReference type="GO" id="GO:0016020">
    <property type="term" value="C:membrane"/>
    <property type="evidence" value="ECO:0007669"/>
    <property type="project" value="UniProtKB-SubCell"/>
</dbReference>
<dbReference type="RefSeq" id="WP_185032964.1">
    <property type="nucleotide sequence ID" value="NZ_BNBN01000013.1"/>
</dbReference>
<feature type="region of interest" description="Disordered" evidence="13">
    <location>
        <begin position="98"/>
        <end position="167"/>
    </location>
</feature>
<dbReference type="EC" id="2.7.13.3" evidence="3"/>
<gene>
    <name evidence="17" type="ORF">HNQ79_004048</name>
</gene>
<evidence type="ECO:0000256" key="6">
    <source>
        <dbReference type="ARBA" id="ARBA00022692"/>
    </source>
</evidence>
<dbReference type="EMBL" id="JACHEM010000010">
    <property type="protein sequence ID" value="MBB6437547.1"/>
    <property type="molecule type" value="Genomic_DNA"/>
</dbReference>
<evidence type="ECO:0000259" key="16">
    <source>
        <dbReference type="PROSITE" id="PS50885"/>
    </source>
</evidence>
<feature type="region of interest" description="Disordered" evidence="13">
    <location>
        <begin position="774"/>
        <end position="809"/>
    </location>
</feature>
<feature type="region of interest" description="Disordered" evidence="13">
    <location>
        <begin position="187"/>
        <end position="212"/>
    </location>
</feature>
<comment type="subcellular location">
    <subcellularLocation>
        <location evidence="2">Membrane</location>
    </subcellularLocation>
</comment>
<evidence type="ECO:0000313" key="17">
    <source>
        <dbReference type="EMBL" id="MBB6437547.1"/>
    </source>
</evidence>
<evidence type="ECO:0000256" key="10">
    <source>
        <dbReference type="ARBA" id="ARBA00022989"/>
    </source>
</evidence>
<name>A0A7X0LQY3_9ACTN</name>
<feature type="compositionally biased region" description="Low complexity" evidence="13">
    <location>
        <begin position="991"/>
        <end position="1004"/>
    </location>
</feature>
<feature type="domain" description="HAMP" evidence="16">
    <location>
        <begin position="431"/>
        <end position="485"/>
    </location>
</feature>
<feature type="region of interest" description="Disordered" evidence="13">
    <location>
        <begin position="831"/>
        <end position="1019"/>
    </location>
</feature>
<reference evidence="17 18" key="1">
    <citation type="submission" date="2020-08" db="EMBL/GenBank/DDBJ databases">
        <title>Genomic Encyclopedia of Type Strains, Phase IV (KMG-IV): sequencing the most valuable type-strain genomes for metagenomic binning, comparative biology and taxonomic classification.</title>
        <authorList>
            <person name="Goeker M."/>
        </authorList>
    </citation>
    <scope>NUCLEOTIDE SEQUENCE [LARGE SCALE GENOMIC DNA]</scope>
    <source>
        <strain evidence="17 18">DSM 40141</strain>
    </source>
</reference>
<dbReference type="SMART" id="SM00387">
    <property type="entry name" value="HATPase_c"/>
    <property type="match status" value="1"/>
</dbReference>
<keyword evidence="5" id="KW-0808">Transferase</keyword>
<dbReference type="PROSITE" id="PS50109">
    <property type="entry name" value="HIS_KIN"/>
    <property type="match status" value="1"/>
</dbReference>
<comment type="caution">
    <text evidence="17">The sequence shown here is derived from an EMBL/GenBank/DDBJ whole genome shotgun (WGS) entry which is preliminary data.</text>
</comment>
<evidence type="ECO:0000256" key="11">
    <source>
        <dbReference type="ARBA" id="ARBA00023012"/>
    </source>
</evidence>
<dbReference type="Pfam" id="PF08376">
    <property type="entry name" value="NIT"/>
    <property type="match status" value="1"/>
</dbReference>
<evidence type="ECO:0000256" key="13">
    <source>
        <dbReference type="SAM" id="MobiDB-lite"/>
    </source>
</evidence>
<evidence type="ECO:0000256" key="3">
    <source>
        <dbReference type="ARBA" id="ARBA00012438"/>
    </source>
</evidence>
<dbReference type="InterPro" id="IPR003594">
    <property type="entry name" value="HATPase_dom"/>
</dbReference>
<keyword evidence="18" id="KW-1185">Reference proteome</keyword>
<dbReference type="InterPro" id="IPR050980">
    <property type="entry name" value="2C_sensor_his_kinase"/>
</dbReference>